<protein>
    <submittedName>
        <fullName evidence="1">Uncharacterized protein</fullName>
    </submittedName>
</protein>
<reference evidence="1" key="1">
    <citation type="journal article" date="2016" name="Front. Microbiol.">
        <title>The First Report of a Fully Sequenced Resistance Plasmid from Shigella boydii.</title>
        <authorList>
            <person name="Wang L."/>
            <person name="Liu L."/>
            <person name="Liu D."/>
            <person name="Yin Z."/>
            <person name="Feng J."/>
            <person name="Zhang D."/>
            <person name="Fang H."/>
            <person name="Qiu Y."/>
            <person name="Chen W."/>
            <person name="Yang R."/>
            <person name="Wang J."/>
            <person name="Fa Y."/>
            <person name="Zhou D."/>
        </authorList>
    </citation>
    <scope>NUCLEOTIDE SEQUENCE</scope>
    <source>
        <strain evidence="1">2246</strain>
        <plasmid evidence="1">p2246-CTXM</plasmid>
    </source>
</reference>
<organism evidence="1">
    <name type="scientific">Shigella boydii</name>
    <dbReference type="NCBI Taxonomy" id="621"/>
    <lineage>
        <taxon>Bacteria</taxon>
        <taxon>Pseudomonadati</taxon>
        <taxon>Pseudomonadota</taxon>
        <taxon>Gammaproteobacteria</taxon>
        <taxon>Enterobacterales</taxon>
        <taxon>Enterobacteriaceae</taxon>
        <taxon>Shigella</taxon>
    </lineage>
</organism>
<name>A0A2Z2DBW8_SHIBO</name>
<dbReference type="EMBL" id="KX646543">
    <property type="protein sequence ID" value="APB01986.1"/>
    <property type="molecule type" value="Genomic_DNA"/>
</dbReference>
<dbReference type="AlphaFoldDB" id="A0A2Z2DBW8"/>
<accession>A0A2Z2DBW8</accession>
<proteinExistence type="predicted"/>
<geneLocation type="plasmid" evidence="1">
    <name>p2246-CTXM</name>
</geneLocation>
<dbReference type="Pfam" id="PF13289">
    <property type="entry name" value="SIR2_2"/>
    <property type="match status" value="1"/>
</dbReference>
<keyword evidence="1" id="KW-0614">Plasmid</keyword>
<evidence type="ECO:0000313" key="1">
    <source>
        <dbReference type="EMBL" id="APB01986.1"/>
    </source>
</evidence>
<sequence length="378" mass="42539">MGWIEDLKVCKAEIDSYVAKTADASGRGKGNIEDQIRSINELIKGLEILTVQNLPVPLPPPGAPPYRNLKSELVELNNELTRCLKLFSDSVSHGEKLIRDASNDLKTETFNYLVSFLMSFSSRTATRDRLHIFTTNYDRIIETGAEIAGLRLIDRFVGTIAPIFRSSRLEVDYHYNPPGIRGEPRYLEGVARFTKLHGSLDWYATEGAIRRFGLPFGASSVEPFLQVETAGTANYQQLMIYPNSVKDRETSEYPYVELFRDLASATCRPNSTLVTYGYSFGDEHINRLIIDMLTIPSTHIVIIAYGDPLGRIMRFINDSGRKAQISLLLGDHFGDLKKLVDFYLPKAAIDRSSIRMAELLKSRGLYRATKPNNSEDAE</sequence>